<evidence type="ECO:0000313" key="2">
    <source>
        <dbReference type="EMBL" id="MDT0270605.1"/>
    </source>
</evidence>
<evidence type="ECO:0000256" key="1">
    <source>
        <dbReference type="SAM" id="MobiDB-lite"/>
    </source>
</evidence>
<keyword evidence="3" id="KW-1185">Reference proteome</keyword>
<proteinExistence type="predicted"/>
<dbReference type="EMBL" id="JAVREO010000029">
    <property type="protein sequence ID" value="MDT0270605.1"/>
    <property type="molecule type" value="Genomic_DNA"/>
</dbReference>
<name>A0ABU2K086_9ACTN</name>
<evidence type="ECO:0000313" key="3">
    <source>
        <dbReference type="Proteomes" id="UP001183410"/>
    </source>
</evidence>
<gene>
    <name evidence="2" type="ORF">RM844_30465</name>
</gene>
<protein>
    <submittedName>
        <fullName evidence="2">Uncharacterized protein</fullName>
    </submittedName>
</protein>
<reference evidence="3" key="1">
    <citation type="submission" date="2023-07" db="EMBL/GenBank/DDBJ databases">
        <title>30 novel species of actinomycetes from the DSMZ collection.</title>
        <authorList>
            <person name="Nouioui I."/>
        </authorList>
    </citation>
    <scope>NUCLEOTIDE SEQUENCE [LARGE SCALE GENOMIC DNA]</scope>
    <source>
        <strain evidence="3">DSM 44915</strain>
    </source>
</reference>
<dbReference type="Proteomes" id="UP001183410">
    <property type="component" value="Unassembled WGS sequence"/>
</dbReference>
<organism evidence="2 3">
    <name type="scientific">Streptomyces chisholmiae</name>
    <dbReference type="NCBI Taxonomy" id="3075540"/>
    <lineage>
        <taxon>Bacteria</taxon>
        <taxon>Bacillati</taxon>
        <taxon>Actinomycetota</taxon>
        <taxon>Actinomycetes</taxon>
        <taxon>Kitasatosporales</taxon>
        <taxon>Streptomycetaceae</taxon>
        <taxon>Streptomyces</taxon>
    </lineage>
</organism>
<comment type="caution">
    <text evidence="2">The sequence shown here is derived from an EMBL/GenBank/DDBJ whole genome shotgun (WGS) entry which is preliminary data.</text>
</comment>
<feature type="region of interest" description="Disordered" evidence="1">
    <location>
        <begin position="26"/>
        <end position="55"/>
    </location>
</feature>
<accession>A0ABU2K086</accession>
<dbReference type="RefSeq" id="WP_311670670.1">
    <property type="nucleotide sequence ID" value="NZ_JAVREO010000029.1"/>
</dbReference>
<sequence length="113" mass="11747">MTNQIPTVRAAASRLRALAADAAEASGADTWTADQRSRRAADLTAGPGQRLLHGGSGRVAGRYPFVFPPVADLLERVASEADEDGHEQCGCAPDACSLAAAVALARHLETDHV</sequence>